<protein>
    <submittedName>
        <fullName evidence="1">Beta-fructofuranosidase</fullName>
    </submittedName>
</protein>
<dbReference type="Proteomes" id="UP000182783">
    <property type="component" value="Unassembled WGS sequence"/>
</dbReference>
<accession>A0A1G9PR24</accession>
<organism evidence="1 2">
    <name type="scientific">Paenibacillus jilunlii</name>
    <dbReference type="NCBI Taxonomy" id="682956"/>
    <lineage>
        <taxon>Bacteria</taxon>
        <taxon>Bacillati</taxon>
        <taxon>Bacillota</taxon>
        <taxon>Bacilli</taxon>
        <taxon>Bacillales</taxon>
        <taxon>Paenibacillaceae</taxon>
        <taxon>Paenibacillus</taxon>
    </lineage>
</organism>
<name>A0A1G9PR24_9BACL</name>
<evidence type="ECO:0000313" key="1">
    <source>
        <dbReference type="EMBL" id="SDM00687.1"/>
    </source>
</evidence>
<gene>
    <name evidence="1" type="ORF">SAMN05216191_107284</name>
</gene>
<sequence length="48" mass="5203">SSNEAYSRITWNAAAYVGTDCYIKIVDNATGDFGHINVDDVNVPVLVN</sequence>
<proteinExistence type="predicted"/>
<dbReference type="EMBL" id="FNGM01000007">
    <property type="protein sequence ID" value="SDM00687.1"/>
    <property type="molecule type" value="Genomic_DNA"/>
</dbReference>
<evidence type="ECO:0000313" key="2">
    <source>
        <dbReference type="Proteomes" id="UP000182783"/>
    </source>
</evidence>
<reference evidence="1 2" key="1">
    <citation type="submission" date="2016-10" db="EMBL/GenBank/DDBJ databases">
        <authorList>
            <person name="de Groot N.N."/>
        </authorList>
    </citation>
    <scope>NUCLEOTIDE SEQUENCE [LARGE SCALE GENOMIC DNA]</scope>
    <source>
        <strain evidence="1 2">CGMCC 1.10239</strain>
    </source>
</reference>
<dbReference type="AlphaFoldDB" id="A0A1G9PR24"/>
<feature type="non-terminal residue" evidence="1">
    <location>
        <position position="1"/>
    </location>
</feature>